<dbReference type="RefSeq" id="WP_321564462.1">
    <property type="nucleotide sequence ID" value="NZ_CP139558.1"/>
</dbReference>
<proteinExistence type="predicted"/>
<keyword evidence="3" id="KW-1185">Reference proteome</keyword>
<organism evidence="2 3">
    <name type="scientific">Mucilaginibacter sabulilitoris</name>
    <dbReference type="NCBI Taxonomy" id="1173583"/>
    <lineage>
        <taxon>Bacteria</taxon>
        <taxon>Pseudomonadati</taxon>
        <taxon>Bacteroidota</taxon>
        <taxon>Sphingobacteriia</taxon>
        <taxon>Sphingobacteriales</taxon>
        <taxon>Sphingobacteriaceae</taxon>
        <taxon>Mucilaginibacter</taxon>
    </lineage>
</organism>
<feature type="signal peptide" evidence="1">
    <location>
        <begin position="1"/>
        <end position="20"/>
    </location>
</feature>
<dbReference type="Proteomes" id="UP001324380">
    <property type="component" value="Chromosome"/>
</dbReference>
<feature type="chain" id="PRO_5046960122" evidence="1">
    <location>
        <begin position="21"/>
        <end position="284"/>
    </location>
</feature>
<evidence type="ECO:0000313" key="2">
    <source>
        <dbReference type="EMBL" id="WPU95351.1"/>
    </source>
</evidence>
<evidence type="ECO:0000313" key="3">
    <source>
        <dbReference type="Proteomes" id="UP001324380"/>
    </source>
</evidence>
<sequence>MNFKFKALLALLTGVVLFYAACRKDSRVNPTPVTPIDTVNAATSQIALNIAQTLTGTYGGVNIKNGLVLPEFTSRYNSKPIISGLFSLCTFFPDTVVNYGTNVGDTVKSQSSGLFKFYFSCDTLKRPRVNGYPAFSFVNGYAAYDSLATIGLAPKGAFVYNIKAFYNAKALDTLNTTLKINGSDSKLISVSGSIKSFVDTTATKKNAISSSVHAYYVLTDVVVDLTKKGDFTGGSATFGAVGSVNDVKWYYTGVIKFLGNQKVSIVINNKTYNVDLLTGKTTKG</sequence>
<reference evidence="2 3" key="1">
    <citation type="submission" date="2023-11" db="EMBL/GenBank/DDBJ databases">
        <title>Analysis of the Genomes of Mucilaginibacter gossypii cycad 4 and M. sabulilitoris SNA2: microbes with the potential for plant growth promotion.</title>
        <authorList>
            <person name="Hirsch A.M."/>
            <person name="Humm E."/>
            <person name="Rubbi M."/>
            <person name="Del Vecchio G."/>
            <person name="Ha S.M."/>
            <person name="Pellegrini M."/>
            <person name="Gunsalus R.P."/>
        </authorList>
    </citation>
    <scope>NUCLEOTIDE SEQUENCE [LARGE SCALE GENOMIC DNA]</scope>
    <source>
        <strain evidence="2 3">SNA2</strain>
    </source>
</reference>
<protein>
    <submittedName>
        <fullName evidence="2">Uncharacterized protein</fullName>
    </submittedName>
</protein>
<evidence type="ECO:0000256" key="1">
    <source>
        <dbReference type="SAM" id="SignalP"/>
    </source>
</evidence>
<keyword evidence="1" id="KW-0732">Signal</keyword>
<dbReference type="EMBL" id="CP139558">
    <property type="protein sequence ID" value="WPU95351.1"/>
    <property type="molecule type" value="Genomic_DNA"/>
</dbReference>
<name>A0ABZ0TQD1_9SPHI</name>
<accession>A0ABZ0TQD1</accession>
<gene>
    <name evidence="2" type="ORF">SNE25_07420</name>
</gene>